<organism evidence="2 3">
    <name type="scientific">Dreissena polymorpha</name>
    <name type="common">Zebra mussel</name>
    <name type="synonym">Mytilus polymorpha</name>
    <dbReference type="NCBI Taxonomy" id="45954"/>
    <lineage>
        <taxon>Eukaryota</taxon>
        <taxon>Metazoa</taxon>
        <taxon>Spiralia</taxon>
        <taxon>Lophotrochozoa</taxon>
        <taxon>Mollusca</taxon>
        <taxon>Bivalvia</taxon>
        <taxon>Autobranchia</taxon>
        <taxon>Heteroconchia</taxon>
        <taxon>Euheterodonta</taxon>
        <taxon>Imparidentia</taxon>
        <taxon>Neoheterodontei</taxon>
        <taxon>Myida</taxon>
        <taxon>Dreissenoidea</taxon>
        <taxon>Dreissenidae</taxon>
        <taxon>Dreissena</taxon>
    </lineage>
</organism>
<feature type="region of interest" description="Disordered" evidence="1">
    <location>
        <begin position="1"/>
        <end position="22"/>
    </location>
</feature>
<evidence type="ECO:0000313" key="3">
    <source>
        <dbReference type="Proteomes" id="UP000828390"/>
    </source>
</evidence>
<dbReference type="AlphaFoldDB" id="A0A9D4G639"/>
<evidence type="ECO:0000313" key="2">
    <source>
        <dbReference type="EMBL" id="KAH3811163.1"/>
    </source>
</evidence>
<sequence length="53" mass="5827">MGGEAVEPGVDPHSPPPLPNKGSLKLCENYHTISLVSYPSKVMLHILFNRLKN</sequence>
<reference evidence="2" key="1">
    <citation type="journal article" date="2019" name="bioRxiv">
        <title>The Genome of the Zebra Mussel, Dreissena polymorpha: A Resource for Invasive Species Research.</title>
        <authorList>
            <person name="McCartney M.A."/>
            <person name="Auch B."/>
            <person name="Kono T."/>
            <person name="Mallez S."/>
            <person name="Zhang Y."/>
            <person name="Obille A."/>
            <person name="Becker A."/>
            <person name="Abrahante J.E."/>
            <person name="Garbe J."/>
            <person name="Badalamenti J.P."/>
            <person name="Herman A."/>
            <person name="Mangelson H."/>
            <person name="Liachko I."/>
            <person name="Sullivan S."/>
            <person name="Sone E.D."/>
            <person name="Koren S."/>
            <person name="Silverstein K.A.T."/>
            <person name="Beckman K.B."/>
            <person name="Gohl D.M."/>
        </authorList>
    </citation>
    <scope>NUCLEOTIDE SEQUENCE</scope>
    <source>
        <strain evidence="2">Duluth1</strain>
        <tissue evidence="2">Whole animal</tissue>
    </source>
</reference>
<accession>A0A9D4G639</accession>
<keyword evidence="3" id="KW-1185">Reference proteome</keyword>
<name>A0A9D4G639_DREPO</name>
<comment type="caution">
    <text evidence="2">The sequence shown here is derived from an EMBL/GenBank/DDBJ whole genome shotgun (WGS) entry which is preliminary data.</text>
</comment>
<protein>
    <submittedName>
        <fullName evidence="2">Uncharacterized protein</fullName>
    </submittedName>
</protein>
<evidence type="ECO:0000256" key="1">
    <source>
        <dbReference type="SAM" id="MobiDB-lite"/>
    </source>
</evidence>
<proteinExistence type="predicted"/>
<dbReference type="Proteomes" id="UP000828390">
    <property type="component" value="Unassembled WGS sequence"/>
</dbReference>
<gene>
    <name evidence="2" type="ORF">DPMN_139569</name>
</gene>
<dbReference type="EMBL" id="JAIWYP010000006">
    <property type="protein sequence ID" value="KAH3811163.1"/>
    <property type="molecule type" value="Genomic_DNA"/>
</dbReference>
<reference evidence="2" key="2">
    <citation type="submission" date="2020-11" db="EMBL/GenBank/DDBJ databases">
        <authorList>
            <person name="McCartney M.A."/>
            <person name="Auch B."/>
            <person name="Kono T."/>
            <person name="Mallez S."/>
            <person name="Becker A."/>
            <person name="Gohl D.M."/>
            <person name="Silverstein K.A.T."/>
            <person name="Koren S."/>
            <person name="Bechman K.B."/>
            <person name="Herman A."/>
            <person name="Abrahante J.E."/>
            <person name="Garbe J."/>
        </authorList>
    </citation>
    <scope>NUCLEOTIDE SEQUENCE</scope>
    <source>
        <strain evidence="2">Duluth1</strain>
        <tissue evidence="2">Whole animal</tissue>
    </source>
</reference>